<dbReference type="InterPro" id="IPR010809">
    <property type="entry name" value="FliD_C"/>
</dbReference>
<dbReference type="Pfam" id="PF07195">
    <property type="entry name" value="FliD_C"/>
    <property type="match status" value="1"/>
</dbReference>
<keyword evidence="5" id="KW-0964">Secreted</keyword>
<dbReference type="InterPro" id="IPR040026">
    <property type="entry name" value="FliD"/>
</dbReference>
<dbReference type="AlphaFoldDB" id="A0A2G6MS97"/>
<feature type="domain" description="Flagellar hook-associated protein 2 C-terminal" evidence="7">
    <location>
        <begin position="446"/>
        <end position="664"/>
    </location>
</feature>
<dbReference type="GO" id="GO:0005576">
    <property type="term" value="C:extracellular region"/>
    <property type="evidence" value="ECO:0007669"/>
    <property type="project" value="UniProtKB-SubCell"/>
</dbReference>
<dbReference type="Proteomes" id="UP000231203">
    <property type="component" value="Unassembled WGS sequence"/>
</dbReference>
<accession>A0A2G6MS97</accession>
<evidence type="ECO:0000313" key="9">
    <source>
        <dbReference type="Proteomes" id="UP000231203"/>
    </source>
</evidence>
<dbReference type="Pfam" id="PF02465">
    <property type="entry name" value="FliD_N"/>
    <property type="match status" value="1"/>
</dbReference>
<comment type="similarity">
    <text evidence="1 5">Belongs to the FliD family.</text>
</comment>
<dbReference type="GO" id="GO:0009424">
    <property type="term" value="C:bacterial-type flagellum hook"/>
    <property type="evidence" value="ECO:0007669"/>
    <property type="project" value="UniProtKB-UniRule"/>
</dbReference>
<comment type="function">
    <text evidence="5">Required for morphogenesis and for the elongation of the flagellar filament by facilitating polymerization of the flagellin monomers at the tip of growing filament. Forms a capping structure, which prevents flagellin subunits (transported through the central channel of the flagellum) from leaking out without polymerization at the distal end.</text>
</comment>
<dbReference type="InterPro" id="IPR010810">
    <property type="entry name" value="Flagellin_hook_IN_motif"/>
</dbReference>
<dbReference type="Pfam" id="PF07196">
    <property type="entry name" value="Flagellin_IN"/>
    <property type="match status" value="1"/>
</dbReference>
<name>A0A2G6MS97_9BACT</name>
<gene>
    <name evidence="8" type="ORF">CSA25_03390</name>
</gene>
<keyword evidence="3 5" id="KW-0175">Coiled coil</keyword>
<dbReference type="GO" id="GO:0009421">
    <property type="term" value="C:bacterial-type flagellum filament cap"/>
    <property type="evidence" value="ECO:0007669"/>
    <property type="project" value="InterPro"/>
</dbReference>
<feature type="coiled-coil region" evidence="5">
    <location>
        <begin position="25"/>
        <end position="52"/>
    </location>
</feature>
<feature type="domain" description="Flagellar hook-associated protein 2 N-terminal" evidence="6">
    <location>
        <begin position="13"/>
        <end position="108"/>
    </location>
</feature>
<comment type="subunit">
    <text evidence="2 5">Homopentamer.</text>
</comment>
<evidence type="ECO:0000256" key="5">
    <source>
        <dbReference type="RuleBase" id="RU362066"/>
    </source>
</evidence>
<dbReference type="PANTHER" id="PTHR30288:SF0">
    <property type="entry name" value="FLAGELLAR HOOK-ASSOCIATED PROTEIN 2"/>
    <property type="match status" value="1"/>
</dbReference>
<dbReference type="PANTHER" id="PTHR30288">
    <property type="entry name" value="FLAGELLAR CAP/ASSEMBLY PROTEIN FLID"/>
    <property type="match status" value="1"/>
</dbReference>
<evidence type="ECO:0000259" key="7">
    <source>
        <dbReference type="Pfam" id="PF07195"/>
    </source>
</evidence>
<evidence type="ECO:0000256" key="3">
    <source>
        <dbReference type="ARBA" id="ARBA00023054"/>
    </source>
</evidence>
<proteinExistence type="inferred from homology"/>
<comment type="subcellular location">
    <subcellularLocation>
        <location evidence="5">Secreted</location>
    </subcellularLocation>
    <subcellularLocation>
        <location evidence="5">Bacterial flagellum</location>
    </subcellularLocation>
</comment>
<dbReference type="InterPro" id="IPR003481">
    <property type="entry name" value="FliD_N"/>
</dbReference>
<organism evidence="8 9">
    <name type="scientific">Desulfobacter postgatei</name>
    <dbReference type="NCBI Taxonomy" id="2293"/>
    <lineage>
        <taxon>Bacteria</taxon>
        <taxon>Pseudomonadati</taxon>
        <taxon>Thermodesulfobacteriota</taxon>
        <taxon>Desulfobacteria</taxon>
        <taxon>Desulfobacterales</taxon>
        <taxon>Desulfobacteraceae</taxon>
        <taxon>Desulfobacter</taxon>
    </lineage>
</organism>
<evidence type="ECO:0000256" key="2">
    <source>
        <dbReference type="ARBA" id="ARBA00011255"/>
    </source>
</evidence>
<evidence type="ECO:0000313" key="8">
    <source>
        <dbReference type="EMBL" id="PIE62800.1"/>
    </source>
</evidence>
<keyword evidence="4 5" id="KW-0975">Bacterial flagellum</keyword>
<evidence type="ECO:0000256" key="4">
    <source>
        <dbReference type="ARBA" id="ARBA00023143"/>
    </source>
</evidence>
<reference evidence="8 9" key="1">
    <citation type="submission" date="2017-10" db="EMBL/GenBank/DDBJ databases">
        <title>Novel microbial diversity and functional potential in the marine mammal oral microbiome.</title>
        <authorList>
            <person name="Dudek N.K."/>
            <person name="Sun C.L."/>
            <person name="Burstein D."/>
            <person name="Kantor R.S."/>
            <person name="Aliaga Goltsman D.S."/>
            <person name="Bik E.M."/>
            <person name="Thomas B.C."/>
            <person name="Banfield J.F."/>
            <person name="Relman D.A."/>
        </authorList>
    </citation>
    <scope>NUCLEOTIDE SEQUENCE [LARGE SCALE GENOMIC DNA]</scope>
    <source>
        <strain evidence="8">DOLJORAL78_47_202</strain>
    </source>
</reference>
<dbReference type="GO" id="GO:0007155">
    <property type="term" value="P:cell adhesion"/>
    <property type="evidence" value="ECO:0007669"/>
    <property type="project" value="InterPro"/>
</dbReference>
<protein>
    <recommendedName>
        <fullName evidence="5">Flagellar hook-associated protein 2</fullName>
        <shortName evidence="5">HAP2</shortName>
    </recommendedName>
    <alternativeName>
        <fullName evidence="5">Flagellar cap protein</fullName>
    </alternativeName>
</protein>
<evidence type="ECO:0000256" key="1">
    <source>
        <dbReference type="ARBA" id="ARBA00009764"/>
    </source>
</evidence>
<dbReference type="GO" id="GO:0071973">
    <property type="term" value="P:bacterial-type flagellum-dependent cell motility"/>
    <property type="evidence" value="ECO:0007669"/>
    <property type="project" value="TreeGrafter"/>
</dbReference>
<comment type="caution">
    <text evidence="8">The sequence shown here is derived from an EMBL/GenBank/DDBJ whole genome shotgun (WGS) entry which is preliminary data.</text>
</comment>
<dbReference type="EMBL" id="PDTI01000029">
    <property type="protein sequence ID" value="PIE62800.1"/>
    <property type="molecule type" value="Genomic_DNA"/>
</dbReference>
<evidence type="ECO:0000259" key="6">
    <source>
        <dbReference type="Pfam" id="PF02465"/>
    </source>
</evidence>
<sequence>MATGTITSLGLGSSIDLQGLLDTQKEADETIAKMALDEIEELQAEEKALSSVQSQLLSMKSSALNLSLSSTYLYRNVTSSNDDLAAATVLDGAQTGTHTVNTARLASASSYMSKGFAAKSSTVYVPTIQQSSDSYSSVTDTVLEEAQTLTIRYGDEDNLSTFTITGTPGGMSVEGLLSAINGDETINQYVTASTYEDENGIHIQIESATGATGEDSRVDVEGSEGVTAFTAPKEALSFTVGDGEVFTISMPAETSLQGFAERINEAEDNPGVTATVIYTGTGDNPYQLVLEADASGEDNRIAIIKQPGGLGLSQSNGEGYIMTGDNAISFETAVTIDGTNNTIIFEEVDGDGNAVSLTAQIDTKDYQTPAELAEAVEKAFENASKEDGNNKDYQVDIDADTGVMSISEAGTLKSVTLDWGNTDSTAAATLGFTESQTITPMDSSLNAMLTVDGITYQRQENTGVDGIIGDVSLKLYATGSFTITVENDTEDIVTEITSIVETYNTLLTEIDENDDYNEDEETWGSLAQSSAIRTLKQTLQDLMTTTVDTNGSITSLLDIGIEISGDGSLTLDEDTFNEKLSTSYDQIVALFKGTDDEKGLGDTFNESFGSYAYSGGYLQDEIDATEDKVKRLGEAYQEDMERIEKKYEIMAAEYTKLDSYLSEISSIESYIGTMLSTTKKDDD</sequence>